<dbReference type="Proteomes" id="UP000051677">
    <property type="component" value="Unassembled WGS sequence"/>
</dbReference>
<reference evidence="1 2" key="1">
    <citation type="submission" date="2015-10" db="EMBL/GenBank/DDBJ databases">
        <title>Mycobacterium gordonae draft genome assembly.</title>
        <authorList>
            <person name="Ustinova V."/>
            <person name="Smirnova T."/>
            <person name="Blagodatskikh K."/>
            <person name="Varlamov D."/>
            <person name="Larionova E."/>
            <person name="Chernousova L."/>
        </authorList>
    </citation>
    <scope>NUCLEOTIDE SEQUENCE [LARGE SCALE GENOMIC DNA]</scope>
    <source>
        <strain evidence="1 2">CTRI 14-8773</strain>
    </source>
</reference>
<accession>A0A0Q2U601</accession>
<organism evidence="1 2">
    <name type="scientific">Mycobacterium gordonae</name>
    <dbReference type="NCBI Taxonomy" id="1778"/>
    <lineage>
        <taxon>Bacteria</taxon>
        <taxon>Bacillati</taxon>
        <taxon>Actinomycetota</taxon>
        <taxon>Actinomycetes</taxon>
        <taxon>Mycobacteriales</taxon>
        <taxon>Mycobacteriaceae</taxon>
        <taxon>Mycobacterium</taxon>
    </lineage>
</organism>
<dbReference type="Gene3D" id="1.25.40.20">
    <property type="entry name" value="Ankyrin repeat-containing domain"/>
    <property type="match status" value="1"/>
</dbReference>
<evidence type="ECO:0000313" key="1">
    <source>
        <dbReference type="EMBL" id="KQH76200.1"/>
    </source>
</evidence>
<dbReference type="SUPFAM" id="SSF48403">
    <property type="entry name" value="Ankyrin repeat"/>
    <property type="match status" value="1"/>
</dbReference>
<dbReference type="RefSeq" id="WP_055580856.1">
    <property type="nucleotide sequence ID" value="NZ_LKTM01000357.1"/>
</dbReference>
<dbReference type="AlphaFoldDB" id="A0A0Q2U601"/>
<gene>
    <name evidence="1" type="ORF">AO501_23285</name>
</gene>
<evidence type="ECO:0008006" key="3">
    <source>
        <dbReference type="Google" id="ProtNLM"/>
    </source>
</evidence>
<protein>
    <recommendedName>
        <fullName evidence="3">Ankyrin repeat domain-containing protein</fullName>
    </recommendedName>
</protein>
<evidence type="ECO:0000313" key="2">
    <source>
        <dbReference type="Proteomes" id="UP000051677"/>
    </source>
</evidence>
<name>A0A0Q2U601_MYCGO</name>
<sequence>MTVPENVPADEPFVWRGILDPDLLFDDDVSANHECADAAKVGDWATVFELLDDDELHVDINGWRPGGTTWFTVLHQAAWHGAPNEVAAELIQRGALKSLTDARGRTAHDIRCERDLKAVHPKDIAAQQRKSLILRTRYLKPPPSPLARYEVRALEWHLAEVIDSRICGVLYDGRDPQRVLRYPPVEILHEVPGQRIWFPVPGMYGGFDITLVQNRLDVKSWCRVVGGSGQAHVVTTQGAILVDQGFV</sequence>
<dbReference type="OrthoDB" id="1551450at2"/>
<comment type="caution">
    <text evidence="1">The sequence shown here is derived from an EMBL/GenBank/DDBJ whole genome shotgun (WGS) entry which is preliminary data.</text>
</comment>
<dbReference type="InterPro" id="IPR036770">
    <property type="entry name" value="Ankyrin_rpt-contain_sf"/>
</dbReference>
<dbReference type="EMBL" id="LKTM01000357">
    <property type="protein sequence ID" value="KQH76200.1"/>
    <property type="molecule type" value="Genomic_DNA"/>
</dbReference>
<proteinExistence type="predicted"/>
<dbReference type="STRING" id="1778.A9W97_18720"/>